<dbReference type="Gene3D" id="1.10.510.10">
    <property type="entry name" value="Transferase(Phosphotransferase) domain 1"/>
    <property type="match status" value="2"/>
</dbReference>
<evidence type="ECO:0000256" key="6">
    <source>
        <dbReference type="ARBA" id="ARBA00022840"/>
    </source>
</evidence>
<feature type="compositionally biased region" description="Pro residues" evidence="9">
    <location>
        <begin position="441"/>
        <end position="450"/>
    </location>
</feature>
<keyword evidence="2" id="KW-0723">Serine/threonine-protein kinase</keyword>
<dbReference type="InterPro" id="IPR011009">
    <property type="entry name" value="Kinase-like_dom_sf"/>
</dbReference>
<evidence type="ECO:0000256" key="2">
    <source>
        <dbReference type="ARBA" id="ARBA00022527"/>
    </source>
</evidence>
<feature type="region of interest" description="Disordered" evidence="9">
    <location>
        <begin position="421"/>
        <end position="459"/>
    </location>
</feature>
<comment type="catalytic activity">
    <reaction evidence="8">
        <text>L-seryl-[protein] + ATP = O-phospho-L-seryl-[protein] + ADP + H(+)</text>
        <dbReference type="Rhea" id="RHEA:17989"/>
        <dbReference type="Rhea" id="RHEA-COMP:9863"/>
        <dbReference type="Rhea" id="RHEA-COMP:11604"/>
        <dbReference type="ChEBI" id="CHEBI:15378"/>
        <dbReference type="ChEBI" id="CHEBI:29999"/>
        <dbReference type="ChEBI" id="CHEBI:30616"/>
        <dbReference type="ChEBI" id="CHEBI:83421"/>
        <dbReference type="ChEBI" id="CHEBI:456216"/>
        <dbReference type="EC" id="2.7.11.1"/>
    </reaction>
</comment>
<keyword evidence="5" id="KW-0418">Kinase</keyword>
<keyword evidence="6" id="KW-0067">ATP-binding</keyword>
<dbReference type="PANTHER" id="PTHR24361">
    <property type="entry name" value="MITOGEN-ACTIVATED KINASE KINASE KINASE"/>
    <property type="match status" value="1"/>
</dbReference>
<dbReference type="PROSITE" id="PS00108">
    <property type="entry name" value="PROTEIN_KINASE_ST"/>
    <property type="match status" value="1"/>
</dbReference>
<dbReference type="InterPro" id="IPR053235">
    <property type="entry name" value="Ser_Thr_kinase"/>
</dbReference>
<proteinExistence type="predicted"/>
<gene>
    <name evidence="12" type="ORF">KFE25_011285</name>
</gene>
<evidence type="ECO:0000256" key="10">
    <source>
        <dbReference type="SAM" id="Phobius"/>
    </source>
</evidence>
<accession>A0A8J6C4L7</accession>
<dbReference type="PANTHER" id="PTHR24361:SF433">
    <property type="entry name" value="PROTEIN KINASE DOMAIN-CONTAINING PROTEIN"/>
    <property type="match status" value="1"/>
</dbReference>
<dbReference type="GO" id="GO:0005737">
    <property type="term" value="C:cytoplasm"/>
    <property type="evidence" value="ECO:0007669"/>
    <property type="project" value="TreeGrafter"/>
</dbReference>
<feature type="transmembrane region" description="Helical" evidence="10">
    <location>
        <begin position="475"/>
        <end position="499"/>
    </location>
</feature>
<dbReference type="OrthoDB" id="626167at2759"/>
<feature type="transmembrane region" description="Helical" evidence="10">
    <location>
        <begin position="629"/>
        <end position="651"/>
    </location>
</feature>
<evidence type="ECO:0000256" key="8">
    <source>
        <dbReference type="ARBA" id="ARBA00048679"/>
    </source>
</evidence>
<dbReference type="Proteomes" id="UP000751190">
    <property type="component" value="Unassembled WGS sequence"/>
</dbReference>
<dbReference type="EC" id="2.7.11.1" evidence="1"/>
<dbReference type="EMBL" id="JAGTXO010000070">
    <property type="protein sequence ID" value="KAG8457430.1"/>
    <property type="molecule type" value="Genomic_DNA"/>
</dbReference>
<dbReference type="SMART" id="SM00220">
    <property type="entry name" value="S_TKc"/>
    <property type="match status" value="1"/>
</dbReference>
<protein>
    <recommendedName>
        <fullName evidence="1">non-specific serine/threonine protein kinase</fullName>
        <ecNumber evidence="1">2.7.11.1</ecNumber>
    </recommendedName>
</protein>
<keyword evidence="3" id="KW-0808">Transferase</keyword>
<organism evidence="12 13">
    <name type="scientific">Diacronema lutheri</name>
    <name type="common">Unicellular marine alga</name>
    <name type="synonym">Monochrysis lutheri</name>
    <dbReference type="NCBI Taxonomy" id="2081491"/>
    <lineage>
        <taxon>Eukaryota</taxon>
        <taxon>Haptista</taxon>
        <taxon>Haptophyta</taxon>
        <taxon>Pavlovophyceae</taxon>
        <taxon>Pavlovales</taxon>
        <taxon>Pavlovaceae</taxon>
        <taxon>Diacronema</taxon>
    </lineage>
</organism>
<keyword evidence="4" id="KW-0547">Nucleotide-binding</keyword>
<comment type="catalytic activity">
    <reaction evidence="7">
        <text>L-threonyl-[protein] + ATP = O-phospho-L-threonyl-[protein] + ADP + H(+)</text>
        <dbReference type="Rhea" id="RHEA:46608"/>
        <dbReference type="Rhea" id="RHEA-COMP:11060"/>
        <dbReference type="Rhea" id="RHEA-COMP:11605"/>
        <dbReference type="ChEBI" id="CHEBI:15378"/>
        <dbReference type="ChEBI" id="CHEBI:30013"/>
        <dbReference type="ChEBI" id="CHEBI:30616"/>
        <dbReference type="ChEBI" id="CHEBI:61977"/>
        <dbReference type="ChEBI" id="CHEBI:456216"/>
        <dbReference type="EC" id="2.7.11.1"/>
    </reaction>
</comment>
<evidence type="ECO:0000256" key="7">
    <source>
        <dbReference type="ARBA" id="ARBA00047899"/>
    </source>
</evidence>
<evidence type="ECO:0000313" key="12">
    <source>
        <dbReference type="EMBL" id="KAG8457430.1"/>
    </source>
</evidence>
<dbReference type="SUPFAM" id="SSF56112">
    <property type="entry name" value="Protein kinase-like (PK-like)"/>
    <property type="match status" value="1"/>
</dbReference>
<comment type="caution">
    <text evidence="12">The sequence shown here is derived from an EMBL/GenBank/DDBJ whole genome shotgun (WGS) entry which is preliminary data.</text>
</comment>
<evidence type="ECO:0000256" key="4">
    <source>
        <dbReference type="ARBA" id="ARBA00022741"/>
    </source>
</evidence>
<dbReference type="AlphaFoldDB" id="A0A8J6C4L7"/>
<dbReference type="PROSITE" id="PS50011">
    <property type="entry name" value="PROTEIN_KINASE_DOM"/>
    <property type="match status" value="1"/>
</dbReference>
<evidence type="ECO:0000256" key="5">
    <source>
        <dbReference type="ARBA" id="ARBA00022777"/>
    </source>
</evidence>
<feature type="compositionally biased region" description="Basic residues" evidence="9">
    <location>
        <begin position="427"/>
        <end position="438"/>
    </location>
</feature>
<feature type="transmembrane region" description="Helical" evidence="10">
    <location>
        <begin position="520"/>
        <end position="540"/>
    </location>
</feature>
<keyword evidence="10" id="KW-0472">Membrane</keyword>
<dbReference type="InterPro" id="IPR000719">
    <property type="entry name" value="Prot_kinase_dom"/>
</dbReference>
<keyword evidence="10" id="KW-1133">Transmembrane helix</keyword>
<evidence type="ECO:0000313" key="13">
    <source>
        <dbReference type="Proteomes" id="UP000751190"/>
    </source>
</evidence>
<evidence type="ECO:0000256" key="3">
    <source>
        <dbReference type="ARBA" id="ARBA00022679"/>
    </source>
</evidence>
<sequence length="670" mass="68042">MGNRGSRPAADGQPPRAALPPPAFDVLGVLGAGAHGEVTKRRFRRTGELLAVKAVPYSLLRPERRARVQREAMLLESLVHEHVVRFRGVWLKPGALHGAIHGEVLIGMELCAGSLADLFEASPARAHALRLCVLEQCGAALVHCHGRGVMHRDLKMENVLFNATRGHTCEAAARFTFKLADFGVSRLLRREEADAHAGAVGGAPAGGGGGGAGSAGGARAGAGGVGVGVAYGAGRGGCLACAAHAPQRPGIAAPSIPPPSIPRYATGGAATRVVGTPLYMAAEVFDGGEYGRACDVYSLGCVYRELLTSTRLCASRAVRFDRAAHALGRKPVHVPRLRAQTGVLAVLALLVALAAALPALDAALDRPARLDGRAPLGAPALARGAQPRAERAAPQAVPRIPSRAALGAALGAALTPVRAQPAAAVRARTRGRRLRARAPRAAPPPAPPPCARARAAEPPRGARGARAALGARGGLVLALALCGLTLLLALPPLLHAPAARAPRERAVAPPRDRLRAARRGALAVALHGACALVGACTWLQAASAWATLPVCLLLLAPAGAHAAHAREVALCNAMVADETGARPTADELRAQLASVRGARALADGTPLGAALVGGMLACALLEPPAAAQLVALTLACAAVALLVSGVAPALVGCRLRAVERAVGGGLCTGR</sequence>
<dbReference type="Pfam" id="PF00069">
    <property type="entry name" value="Pkinase"/>
    <property type="match status" value="2"/>
</dbReference>
<keyword evidence="13" id="KW-1185">Reference proteome</keyword>
<keyword evidence="10" id="KW-0812">Transmembrane</keyword>
<feature type="domain" description="Protein kinase" evidence="11">
    <location>
        <begin position="24"/>
        <end position="389"/>
    </location>
</feature>
<dbReference type="GO" id="GO:0005524">
    <property type="term" value="F:ATP binding"/>
    <property type="evidence" value="ECO:0007669"/>
    <property type="project" value="UniProtKB-KW"/>
</dbReference>
<evidence type="ECO:0000256" key="1">
    <source>
        <dbReference type="ARBA" id="ARBA00012513"/>
    </source>
</evidence>
<name>A0A8J6C4L7_DIALT</name>
<dbReference type="InterPro" id="IPR008271">
    <property type="entry name" value="Ser/Thr_kinase_AS"/>
</dbReference>
<evidence type="ECO:0000256" key="9">
    <source>
        <dbReference type="SAM" id="MobiDB-lite"/>
    </source>
</evidence>
<reference evidence="12" key="1">
    <citation type="submission" date="2021-05" db="EMBL/GenBank/DDBJ databases">
        <title>The genome of the haptophyte Pavlova lutheri (Diacronema luteri, Pavlovales) - a model for lipid biosynthesis in eukaryotic algae.</title>
        <authorList>
            <person name="Hulatt C.J."/>
            <person name="Posewitz M.C."/>
        </authorList>
    </citation>
    <scope>NUCLEOTIDE SEQUENCE</scope>
    <source>
        <strain evidence="12">NIVA-4/92</strain>
    </source>
</reference>
<evidence type="ECO:0000259" key="11">
    <source>
        <dbReference type="PROSITE" id="PS50011"/>
    </source>
</evidence>
<dbReference type="GO" id="GO:0004674">
    <property type="term" value="F:protein serine/threonine kinase activity"/>
    <property type="evidence" value="ECO:0007669"/>
    <property type="project" value="UniProtKB-KW"/>
</dbReference>